<dbReference type="FunFam" id="3.80.10.10:FF:000032">
    <property type="entry name" value="Slit homolog 2 (Drosophila)"/>
    <property type="match status" value="1"/>
</dbReference>
<dbReference type="PROSITE" id="PS50025">
    <property type="entry name" value="LAM_G_DOMAIN"/>
    <property type="match status" value="1"/>
</dbReference>
<dbReference type="InterPro" id="IPR013320">
    <property type="entry name" value="ConA-like_dom_sf"/>
</dbReference>
<dbReference type="Gene3D" id="2.10.25.10">
    <property type="entry name" value="Laminin"/>
    <property type="match status" value="5"/>
</dbReference>
<comment type="caution">
    <text evidence="9">Lacks conserved residue(s) required for the propagation of feature annotation.</text>
</comment>
<dbReference type="FunFam" id="3.80.10.10:FF:000002">
    <property type="entry name" value="Slit guidance ligand 2"/>
    <property type="match status" value="2"/>
</dbReference>
<dbReference type="Pfam" id="PF13855">
    <property type="entry name" value="LRR_8"/>
    <property type="match status" value="5"/>
</dbReference>
<feature type="disulfide bond" evidence="9">
    <location>
        <begin position="1338"/>
        <end position="1348"/>
    </location>
</feature>
<dbReference type="Pfam" id="PF02210">
    <property type="entry name" value="Laminin_G_2"/>
    <property type="match status" value="1"/>
</dbReference>
<dbReference type="SMART" id="SM00179">
    <property type="entry name" value="EGF_CA"/>
    <property type="match status" value="6"/>
</dbReference>
<dbReference type="InterPro" id="IPR000742">
    <property type="entry name" value="EGF"/>
</dbReference>
<dbReference type="PROSITE" id="PS00022">
    <property type="entry name" value="EGF_1"/>
    <property type="match status" value="6"/>
</dbReference>
<evidence type="ECO:0000256" key="6">
    <source>
        <dbReference type="ARBA" id="ARBA00022737"/>
    </source>
</evidence>
<gene>
    <name evidence="14" type="ORF">BJG266_LOCUS29647</name>
    <name evidence="15" type="ORF">QVE165_LOCUS42483</name>
</gene>
<dbReference type="Proteomes" id="UP000663877">
    <property type="component" value="Unassembled WGS sequence"/>
</dbReference>
<evidence type="ECO:0000256" key="4">
    <source>
        <dbReference type="ARBA" id="ARBA00022614"/>
    </source>
</evidence>
<feature type="domain" description="EGF-like" evidence="13">
    <location>
        <begin position="947"/>
        <end position="984"/>
    </location>
</feature>
<dbReference type="OrthoDB" id="283575at2759"/>
<feature type="disulfide bond" evidence="9">
    <location>
        <begin position="935"/>
        <end position="944"/>
    </location>
</feature>
<dbReference type="PROSITE" id="PS50026">
    <property type="entry name" value="EGF_3"/>
    <property type="match status" value="6"/>
</dbReference>
<keyword evidence="7 9" id="KW-1015">Disulfide bond</keyword>
<dbReference type="PROSITE" id="PS00010">
    <property type="entry name" value="ASX_HYDROXYL"/>
    <property type="match status" value="1"/>
</dbReference>
<dbReference type="InterPro" id="IPR032675">
    <property type="entry name" value="LRR_dom_sf"/>
</dbReference>
<dbReference type="FunFam" id="3.80.10.10:FF:000004">
    <property type="entry name" value="Slit guidance ligand 2"/>
    <property type="match status" value="1"/>
</dbReference>
<dbReference type="SMART" id="SM00365">
    <property type="entry name" value="LRR_SD22"/>
    <property type="match status" value="12"/>
</dbReference>
<dbReference type="SUPFAM" id="SSF49899">
    <property type="entry name" value="Concanavalin A-like lectins/glucanases"/>
    <property type="match status" value="1"/>
</dbReference>
<evidence type="ECO:0000313" key="14">
    <source>
        <dbReference type="EMBL" id="CAF1252096.1"/>
    </source>
</evidence>
<protein>
    <recommendedName>
        <fullName evidence="18">Slit-like protein</fullName>
    </recommendedName>
</protein>
<dbReference type="SMART" id="SM00282">
    <property type="entry name" value="LamG"/>
    <property type="match status" value="1"/>
</dbReference>
<keyword evidence="8" id="KW-0325">Glycoprotein</keyword>
<keyword evidence="16" id="KW-1185">Reference proteome</keyword>
<dbReference type="InterPro" id="IPR018097">
    <property type="entry name" value="EGF_Ca-bd_CS"/>
</dbReference>
<dbReference type="PROSITE" id="PS01187">
    <property type="entry name" value="EGF_CA"/>
    <property type="match status" value="1"/>
</dbReference>
<dbReference type="SMART" id="SM00041">
    <property type="entry name" value="CT"/>
    <property type="match status" value="1"/>
</dbReference>
<reference evidence="14" key="1">
    <citation type="submission" date="2021-02" db="EMBL/GenBank/DDBJ databases">
        <authorList>
            <person name="Nowell W R."/>
        </authorList>
    </citation>
    <scope>NUCLEOTIDE SEQUENCE</scope>
</reference>
<dbReference type="EMBL" id="CAJNOM010000525">
    <property type="protein sequence ID" value="CAF1484882.1"/>
    <property type="molecule type" value="Genomic_DNA"/>
</dbReference>
<feature type="domain" description="CTCK" evidence="11">
    <location>
        <begin position="1379"/>
        <end position="1460"/>
    </location>
</feature>
<evidence type="ECO:0000313" key="17">
    <source>
        <dbReference type="Proteomes" id="UP000663877"/>
    </source>
</evidence>
<feature type="disulfide bond" evidence="9">
    <location>
        <begin position="974"/>
        <end position="983"/>
    </location>
</feature>
<feature type="disulfide bond" evidence="9">
    <location>
        <begin position="1052"/>
        <end position="1061"/>
    </location>
</feature>
<dbReference type="InterPro" id="IPR006207">
    <property type="entry name" value="Cys_knot_C"/>
</dbReference>
<dbReference type="Proteomes" id="UP000663832">
    <property type="component" value="Unassembled WGS sequence"/>
</dbReference>
<sequence>MTLILFSSIIFIIVSFQLYIIDACPSVCLCHGVHIDCSNRNLQIIPSGIPKNVFKLDLQFNNLSIIRKDDLKGFRQLRILNLQDNQIHTIDTDAFKDLLSLEKLRLNGNKLNHFTDGTFITLKQLQRLDLSSNRLRVIKMGMLQGLQDLHNLQLDHNEISCIEPEAINGLKRLEIITLNSNNLTTLPMLSFSQLIDLRVLRLHENQFICDCRLLWLAKYLKIHSFLGINTQCQETDTRNFKDIISLINDEKRCSTIDTDDMELTCNIFVCPYPCICFNGVVDCKDKDLTEIPRNIPDTTIELRLEKNRITEIPPKAFIHLKKLRRLDMSNNLISTIYSNSLTGLKSLNSLILYRNNLKMLPSEVFNELNALQLLLLNANKIVCIRGDTFDGLEKLSLLSLYDNQLKTLANETFSPLKSLQTLHLARNPFICDCHLRWLNAYLREKQIETSGVRCAAPRRMIKRKFGVLNDRRFRCRNRMEYEQTAYVAQCEIQCPKGCTCHKTTVICRGLQLQAIPNDIPAFTTILDLQDNSIKRISRNGSFRHLKSLQTLDLRNNHLEQIDDDVFDEIDSLNELYLSNNSLHTITSHTFNGLKNLQLLDLQINNLTFIKNDMFIHMNKLQILFLNDNYIKCIDRGSFDQLESLTNLKLQSNPLICNCHMKWLKQCKRITDQPKCMSPVKLYNIPITNVIDEDFICNATEIDVCDVSHTKSCPQNCTCYNKIVRCSRAQLTRIPYEEIPIDTEELYLDSNYIEDIPLELLNRFIYLVRIDLSYNKLRGIQGNLFSNLTRLETLILSYNKIQCLDLNTFKGLKNLRILSLHGNKLSSIVEGTFNDLTVLSHIALGSNPFYCDCNLAWLSSWIKTDYVEPGIARCAGPSLMTNKLLLTSPVSFFQCHNKTESYYHQQKCNPCLKNSNRCSNNSTCRSLSLEKYVCDCLPAYYGKFCEKINDTCLSNPCKQQGMCQSLGEGRYQCHCVLGFTGNQCEININDCISNHCQNNGTCIDKINDYLCLCSPLFTGKYCEERLNLCTQDLNPCKNNGHCSIAENGYKCDCPLNFKGINCTETFNDCSNSTCQFGVCVNNICQCDIGFTGRSCEIAPKLKSSILDVNSSNISRLQCTSDICSNNGICYEESLNSLRCRCFSGYNGDRCNILKSVHSNTNYSYIKLPKPNVYPRLNLTIIFSTKQTNGILVYFGYLGHMIAELFMGRIRISYDIENSPGSVIFSYDAVNDGMIHEIQMISTGKNFSLTVDRGYTRYINNVGVHAYINTSDIHALYIGGLPKELTGRALQLWHIREGVSFQGCIHGLYINNDPINFANVDYRHKFLPGCKINEQNQSSCTTTTCHHGQCYRDGFTDKCKCHTGFTGPTCNEVVTSSLDSCDVSVETGYYIDPLTQCTSIRRLRMTKCIGECSSLSNNKTLTSCCKPIESKRRYFRMKCASGFTYKQSLDFFKQCTCLNTVC</sequence>
<dbReference type="InterPro" id="IPR001881">
    <property type="entry name" value="EGF-like_Ca-bd_dom"/>
</dbReference>
<dbReference type="SMART" id="SM00369">
    <property type="entry name" value="LRR_TYP"/>
    <property type="match status" value="17"/>
</dbReference>
<feature type="domain" description="Laminin G" evidence="12">
    <location>
        <begin position="1153"/>
        <end position="1328"/>
    </location>
</feature>
<evidence type="ECO:0000259" key="12">
    <source>
        <dbReference type="PROSITE" id="PS50025"/>
    </source>
</evidence>
<dbReference type="InterPro" id="IPR001791">
    <property type="entry name" value="Laminin_G"/>
</dbReference>
<dbReference type="Pfam" id="PF23106">
    <property type="entry name" value="EGF_Teneurin"/>
    <property type="match status" value="1"/>
</dbReference>
<dbReference type="Pfam" id="PF01462">
    <property type="entry name" value="LRRNT"/>
    <property type="match status" value="3"/>
</dbReference>
<feature type="domain" description="EGF-like" evidence="13">
    <location>
        <begin position="986"/>
        <end position="1022"/>
    </location>
</feature>
<dbReference type="Pfam" id="PF01463">
    <property type="entry name" value="LRRCT"/>
    <property type="match status" value="1"/>
</dbReference>
<dbReference type="PROSITE" id="PS51450">
    <property type="entry name" value="LRR"/>
    <property type="match status" value="3"/>
</dbReference>
<evidence type="ECO:0000313" key="16">
    <source>
        <dbReference type="Proteomes" id="UP000663832"/>
    </source>
</evidence>
<evidence type="ECO:0000256" key="8">
    <source>
        <dbReference type="ARBA" id="ARBA00023180"/>
    </source>
</evidence>
<evidence type="ECO:0000256" key="7">
    <source>
        <dbReference type="ARBA" id="ARBA00023157"/>
    </source>
</evidence>
<feature type="domain" description="EGF-like" evidence="13">
    <location>
        <begin position="1024"/>
        <end position="1062"/>
    </location>
</feature>
<dbReference type="InterPro" id="IPR003591">
    <property type="entry name" value="Leu-rich_rpt_typical-subtyp"/>
</dbReference>
<accession>A0A815A3K8</accession>
<keyword evidence="3" id="KW-0964">Secreted</keyword>
<evidence type="ECO:0000313" key="15">
    <source>
        <dbReference type="EMBL" id="CAF1484882.1"/>
    </source>
</evidence>
<comment type="caution">
    <text evidence="14">The sequence shown here is derived from an EMBL/GenBank/DDBJ whole genome shotgun (WGS) entry which is preliminary data.</text>
</comment>
<organism evidence="14 17">
    <name type="scientific">Adineta steineri</name>
    <dbReference type="NCBI Taxonomy" id="433720"/>
    <lineage>
        <taxon>Eukaryota</taxon>
        <taxon>Metazoa</taxon>
        <taxon>Spiralia</taxon>
        <taxon>Gnathifera</taxon>
        <taxon>Rotifera</taxon>
        <taxon>Eurotatoria</taxon>
        <taxon>Bdelloidea</taxon>
        <taxon>Adinetida</taxon>
        <taxon>Adinetidae</taxon>
        <taxon>Adineta</taxon>
    </lineage>
</organism>
<dbReference type="SMART" id="SM00181">
    <property type="entry name" value="EGF"/>
    <property type="match status" value="7"/>
</dbReference>
<dbReference type="CDD" id="cd00054">
    <property type="entry name" value="EGF_CA"/>
    <property type="match status" value="3"/>
</dbReference>
<keyword evidence="9" id="KW-0245">EGF-like domain</keyword>
<dbReference type="InterPro" id="IPR000372">
    <property type="entry name" value="LRRNT"/>
</dbReference>
<dbReference type="PROSITE" id="PS01225">
    <property type="entry name" value="CTCK_2"/>
    <property type="match status" value="1"/>
</dbReference>
<evidence type="ECO:0008006" key="18">
    <source>
        <dbReference type="Google" id="ProtNLM"/>
    </source>
</evidence>
<dbReference type="SUPFAM" id="SSF52058">
    <property type="entry name" value="L domain-like"/>
    <property type="match status" value="2"/>
</dbReference>
<dbReference type="EMBL" id="CAJNOI010000348">
    <property type="protein sequence ID" value="CAF1252096.1"/>
    <property type="molecule type" value="Genomic_DNA"/>
</dbReference>
<feature type="chain" id="PRO_5036411250" description="Slit-like protein" evidence="10">
    <location>
        <begin position="24"/>
        <end position="1460"/>
    </location>
</feature>
<dbReference type="InterPro" id="IPR050541">
    <property type="entry name" value="LRR_TM_domain-containing"/>
</dbReference>
<evidence type="ECO:0000256" key="9">
    <source>
        <dbReference type="PROSITE-ProRule" id="PRU00076"/>
    </source>
</evidence>
<evidence type="ECO:0000256" key="10">
    <source>
        <dbReference type="SAM" id="SignalP"/>
    </source>
</evidence>
<dbReference type="CDD" id="cd00110">
    <property type="entry name" value="LamG"/>
    <property type="match status" value="1"/>
</dbReference>
<evidence type="ECO:0000256" key="2">
    <source>
        <dbReference type="ARBA" id="ARBA00022473"/>
    </source>
</evidence>
<keyword evidence="4" id="KW-0433">Leucine-rich repeat</keyword>
<evidence type="ECO:0000256" key="1">
    <source>
        <dbReference type="ARBA" id="ARBA00004613"/>
    </source>
</evidence>
<dbReference type="Gene3D" id="2.60.120.200">
    <property type="match status" value="1"/>
</dbReference>
<dbReference type="GO" id="GO:0005576">
    <property type="term" value="C:extracellular region"/>
    <property type="evidence" value="ECO:0007669"/>
    <property type="project" value="UniProtKB-SubCell"/>
</dbReference>
<dbReference type="PROSITE" id="PS01185">
    <property type="entry name" value="CTCK_1"/>
    <property type="match status" value="1"/>
</dbReference>
<dbReference type="PROSITE" id="PS01186">
    <property type="entry name" value="EGF_2"/>
    <property type="match status" value="4"/>
</dbReference>
<dbReference type="InterPro" id="IPR001611">
    <property type="entry name" value="Leu-rich_rpt"/>
</dbReference>
<keyword evidence="2" id="KW-0217">Developmental protein</keyword>
<dbReference type="GO" id="GO:0005886">
    <property type="term" value="C:plasma membrane"/>
    <property type="evidence" value="ECO:0007669"/>
    <property type="project" value="TreeGrafter"/>
</dbReference>
<dbReference type="SUPFAM" id="SSF57196">
    <property type="entry name" value="EGF/Laminin"/>
    <property type="match status" value="4"/>
</dbReference>
<evidence type="ECO:0000256" key="5">
    <source>
        <dbReference type="ARBA" id="ARBA00022729"/>
    </source>
</evidence>
<name>A0A815A3K8_9BILA</name>
<feature type="disulfide bond" evidence="9">
    <location>
        <begin position="1012"/>
        <end position="1021"/>
    </location>
</feature>
<dbReference type="SMART" id="SM00013">
    <property type="entry name" value="LRRNT"/>
    <property type="match status" value="4"/>
</dbReference>
<dbReference type="SMART" id="SM00082">
    <property type="entry name" value="LRRCT"/>
    <property type="match status" value="4"/>
</dbReference>
<dbReference type="FunFam" id="2.10.25.10:FF:000063">
    <property type="entry name" value="Slit guidance ligand 2"/>
    <property type="match status" value="1"/>
</dbReference>
<evidence type="ECO:0000259" key="11">
    <source>
        <dbReference type="PROSITE" id="PS01225"/>
    </source>
</evidence>
<dbReference type="FunFam" id="2.10.25.10:FF:000472">
    <property type="entry name" value="Uncharacterized protein, isoform A"/>
    <property type="match status" value="1"/>
</dbReference>
<comment type="subcellular location">
    <subcellularLocation>
        <location evidence="1">Secreted</location>
    </subcellularLocation>
</comment>
<dbReference type="InterPro" id="IPR000483">
    <property type="entry name" value="Cys-rich_flank_reg_C"/>
</dbReference>
<dbReference type="GO" id="GO:0005509">
    <property type="term" value="F:calcium ion binding"/>
    <property type="evidence" value="ECO:0007669"/>
    <property type="project" value="InterPro"/>
</dbReference>
<dbReference type="Gene3D" id="3.80.10.10">
    <property type="entry name" value="Ribonuclease Inhibitor"/>
    <property type="match status" value="5"/>
</dbReference>
<evidence type="ECO:0000259" key="13">
    <source>
        <dbReference type="PROSITE" id="PS50026"/>
    </source>
</evidence>
<feature type="domain" description="EGF-like" evidence="13">
    <location>
        <begin position="1113"/>
        <end position="1150"/>
    </location>
</feature>
<proteinExistence type="predicted"/>
<evidence type="ECO:0000256" key="3">
    <source>
        <dbReference type="ARBA" id="ARBA00022525"/>
    </source>
</evidence>
<dbReference type="PANTHER" id="PTHR24369:SF196">
    <property type="entry name" value="RETICULON 4 RECEPTOR LIKE 1"/>
    <property type="match status" value="1"/>
</dbReference>
<feature type="domain" description="EGF-like" evidence="13">
    <location>
        <begin position="908"/>
        <end position="945"/>
    </location>
</feature>
<feature type="domain" description="EGF-like" evidence="13">
    <location>
        <begin position="1334"/>
        <end position="1369"/>
    </location>
</feature>
<dbReference type="GO" id="GO:0007399">
    <property type="term" value="P:nervous system development"/>
    <property type="evidence" value="ECO:0007669"/>
    <property type="project" value="UniProtKB-ARBA"/>
</dbReference>
<dbReference type="InterPro" id="IPR000152">
    <property type="entry name" value="EGF-type_Asp/Asn_hydroxyl_site"/>
</dbReference>
<keyword evidence="6" id="KW-0677">Repeat</keyword>
<feature type="disulfide bond" evidence="9">
    <location>
        <begin position="1140"/>
        <end position="1149"/>
    </location>
</feature>
<feature type="disulfide bond" evidence="9">
    <location>
        <begin position="1359"/>
        <end position="1368"/>
    </location>
</feature>
<keyword evidence="5 10" id="KW-0732">Signal</keyword>
<feature type="signal peptide" evidence="10">
    <location>
        <begin position="1"/>
        <end position="23"/>
    </location>
</feature>
<dbReference type="PANTHER" id="PTHR24369">
    <property type="entry name" value="ANTIGEN BSP, PUTATIVE-RELATED"/>
    <property type="match status" value="1"/>
</dbReference>
<dbReference type="Pfam" id="PF00008">
    <property type="entry name" value="EGF"/>
    <property type="match status" value="3"/>
</dbReference>